<protein>
    <recommendedName>
        <fullName evidence="3">DUF4939 domain-containing protein</fullName>
    </recommendedName>
</protein>
<evidence type="ECO:0000256" key="1">
    <source>
        <dbReference type="SAM" id="Coils"/>
    </source>
</evidence>
<dbReference type="Ensembl" id="ENSSLUT00000031974.1">
    <property type="protein sequence ID" value="ENSSLUP00000030982.1"/>
    <property type="gene ID" value="ENSSLUG00000013851.1"/>
</dbReference>
<proteinExistence type="predicted"/>
<dbReference type="PANTHER" id="PTHR15503">
    <property type="entry name" value="LDOC1 RELATED"/>
    <property type="match status" value="1"/>
</dbReference>
<evidence type="ECO:0000313" key="4">
    <source>
        <dbReference type="Ensembl" id="ENSSLUP00000030982.1"/>
    </source>
</evidence>
<feature type="coiled-coil region" evidence="1">
    <location>
        <begin position="15"/>
        <end position="42"/>
    </location>
</feature>
<organism evidence="4 5">
    <name type="scientific">Sander lucioperca</name>
    <name type="common">Pike-perch</name>
    <name type="synonym">Perca lucioperca</name>
    <dbReference type="NCBI Taxonomy" id="283035"/>
    <lineage>
        <taxon>Eukaryota</taxon>
        <taxon>Metazoa</taxon>
        <taxon>Chordata</taxon>
        <taxon>Craniata</taxon>
        <taxon>Vertebrata</taxon>
        <taxon>Euteleostomi</taxon>
        <taxon>Actinopterygii</taxon>
        <taxon>Neopterygii</taxon>
        <taxon>Teleostei</taxon>
        <taxon>Neoteleostei</taxon>
        <taxon>Acanthomorphata</taxon>
        <taxon>Eupercaria</taxon>
        <taxon>Perciformes</taxon>
        <taxon>Percoidei</taxon>
        <taxon>Percidae</taxon>
        <taxon>Luciopercinae</taxon>
        <taxon>Sander</taxon>
    </lineage>
</organism>
<keyword evidence="5" id="KW-1185">Reference proteome</keyword>
<evidence type="ECO:0000256" key="2">
    <source>
        <dbReference type="SAM" id="MobiDB-lite"/>
    </source>
</evidence>
<evidence type="ECO:0000259" key="3">
    <source>
        <dbReference type="Pfam" id="PF16297"/>
    </source>
</evidence>
<feature type="domain" description="DUF4939" evidence="3">
    <location>
        <begin position="97"/>
        <end position="170"/>
    </location>
</feature>
<dbReference type="GeneTree" id="ENSGT00950000183173"/>
<feature type="compositionally biased region" description="Low complexity" evidence="2">
    <location>
        <begin position="78"/>
        <end position="92"/>
    </location>
</feature>
<evidence type="ECO:0000313" key="5">
    <source>
        <dbReference type="Proteomes" id="UP000694568"/>
    </source>
</evidence>
<dbReference type="PANTHER" id="PTHR15503:SF36">
    <property type="entry name" value="RETROTRANSPOSON GAG-LIKE PROTEIN 5"/>
    <property type="match status" value="1"/>
</dbReference>
<accession>A0A8C9Z2Z8</accession>
<reference evidence="4" key="1">
    <citation type="submission" date="2025-08" db="UniProtKB">
        <authorList>
            <consortium name="Ensembl"/>
        </authorList>
    </citation>
    <scope>IDENTIFICATION</scope>
</reference>
<dbReference type="Proteomes" id="UP000694568">
    <property type="component" value="Unplaced"/>
</dbReference>
<name>A0A8C9Z2Z8_SANLU</name>
<dbReference type="Pfam" id="PF16297">
    <property type="entry name" value="DUF4939"/>
    <property type="match status" value="1"/>
</dbReference>
<dbReference type="InterPro" id="IPR032567">
    <property type="entry name" value="RTL1-rel"/>
</dbReference>
<keyword evidence="1" id="KW-0175">Coiled coil</keyword>
<feature type="region of interest" description="Disordered" evidence="2">
    <location>
        <begin position="65"/>
        <end position="104"/>
    </location>
</feature>
<dbReference type="InterPro" id="IPR032549">
    <property type="entry name" value="DUF4939"/>
</dbReference>
<reference evidence="4" key="2">
    <citation type="submission" date="2025-09" db="UniProtKB">
        <authorList>
            <consortium name="Ensembl"/>
        </authorList>
    </citation>
    <scope>IDENTIFICATION</scope>
</reference>
<sequence>MVSPVSDSEAVRSALRTQAQRLHQQEEQLSILRNELMATANRQENQVIGVSDQIAQLATQFQRLSTRESPAGSGTGSGSVAASTGSRAASSSFPHLARPERFSGDSGDCRAFLTQCELHFELQAAAYPSDRAKVAFIISHLSGRAESWAAAEWSQKSVVCDSYSCFTKTFTWIFQHVTPGREAARALVGLRQARRRVSNYAIEFRILAAESGWNSFVLSDTFLCAPTRGQNLHQTRSLQRLPSSQDQKW</sequence>
<dbReference type="AlphaFoldDB" id="A0A8C9Z2Z8"/>